<dbReference type="EMBL" id="JAHUZE010000002">
    <property type="protein sequence ID" value="MBV7378932.1"/>
    <property type="molecule type" value="Genomic_DNA"/>
</dbReference>
<dbReference type="Pfam" id="PF11164">
    <property type="entry name" value="DUF2948"/>
    <property type="match status" value="1"/>
</dbReference>
<dbReference type="RefSeq" id="WP_218392100.1">
    <property type="nucleotide sequence ID" value="NZ_JAHUZE010000002.1"/>
</dbReference>
<comment type="caution">
    <text evidence="1">The sequence shown here is derived from an EMBL/GenBank/DDBJ whole genome shotgun (WGS) entry which is preliminary data.</text>
</comment>
<gene>
    <name evidence="1" type="ORF">KJP28_08330</name>
</gene>
<evidence type="ECO:0000313" key="1">
    <source>
        <dbReference type="EMBL" id="MBV7378932.1"/>
    </source>
</evidence>
<keyword evidence="2" id="KW-1185">Reference proteome</keyword>
<dbReference type="Proteomes" id="UP000756530">
    <property type="component" value="Unassembled WGS sequence"/>
</dbReference>
<dbReference type="InterPro" id="IPR021335">
    <property type="entry name" value="DUF2948"/>
</dbReference>
<proteinExistence type="predicted"/>
<organism evidence="1 2">
    <name type="scientific">Maritimibacter dapengensis</name>
    <dbReference type="NCBI Taxonomy" id="2836868"/>
    <lineage>
        <taxon>Bacteria</taxon>
        <taxon>Pseudomonadati</taxon>
        <taxon>Pseudomonadota</taxon>
        <taxon>Alphaproteobacteria</taxon>
        <taxon>Rhodobacterales</taxon>
        <taxon>Roseobacteraceae</taxon>
        <taxon>Maritimibacter</taxon>
    </lineage>
</organism>
<sequence>MSEDARFEDGGDKPLRLMAVDAADLEVISTLVQDAVFPATEMSWRPKSREFALLLNRFRWEDASAAAAKGRDVERVQSVLLFGDVQKVQSQGVDKGDGDVVMSLLSLSWEPGEDGTGRIVLTLAGDGAIALDVETVDAKLRDVTRPYRAPSRKTPDHPE</sequence>
<evidence type="ECO:0000313" key="2">
    <source>
        <dbReference type="Proteomes" id="UP000756530"/>
    </source>
</evidence>
<protein>
    <submittedName>
        <fullName evidence="1">DUF2948 family protein</fullName>
    </submittedName>
</protein>
<name>A0ABS6T3L3_9RHOB</name>
<accession>A0ABS6T3L3</accession>
<reference evidence="1 2" key="1">
    <citation type="submission" date="2021-05" db="EMBL/GenBank/DDBJ databases">
        <title>Culturable bacteria isolated from Daya Bay.</title>
        <authorList>
            <person name="Zheng W."/>
            <person name="Yu S."/>
            <person name="Huang Y."/>
        </authorList>
    </citation>
    <scope>NUCLEOTIDE SEQUENCE [LARGE SCALE GENOMIC DNA]</scope>
    <source>
        <strain evidence="1 2">DP4N28-5</strain>
    </source>
</reference>